<evidence type="ECO:0000313" key="6">
    <source>
        <dbReference type="Proteomes" id="UP000077519"/>
    </source>
</evidence>
<dbReference type="InterPro" id="IPR038507">
    <property type="entry name" value="YcnI-like_sf"/>
</dbReference>
<protein>
    <submittedName>
        <fullName evidence="5">Nuclear export factor GLE1</fullName>
    </submittedName>
</protein>
<feature type="domain" description="YncI copper-binding" evidence="4">
    <location>
        <begin position="29"/>
        <end position="160"/>
    </location>
</feature>
<evidence type="ECO:0000259" key="4">
    <source>
        <dbReference type="Pfam" id="PF07987"/>
    </source>
</evidence>
<dbReference type="InterPro" id="IPR012533">
    <property type="entry name" value="YcnI-copper_dom"/>
</dbReference>
<keyword evidence="3" id="KW-0732">Signal</keyword>
<feature type="transmembrane region" description="Helical" evidence="2">
    <location>
        <begin position="195"/>
        <end position="216"/>
    </location>
</feature>
<gene>
    <name evidence="5" type="ORF">A3K89_09750</name>
</gene>
<dbReference type="Pfam" id="PF07987">
    <property type="entry name" value="DUF1775"/>
    <property type="match status" value="1"/>
</dbReference>
<keyword evidence="2" id="KW-1133">Transmembrane helix</keyword>
<organism evidence="5 6">
    <name type="scientific">Rhodococcoides kyotonense</name>
    <dbReference type="NCBI Taxonomy" id="398843"/>
    <lineage>
        <taxon>Bacteria</taxon>
        <taxon>Bacillati</taxon>
        <taxon>Actinomycetota</taxon>
        <taxon>Actinomycetes</taxon>
        <taxon>Mycobacteriales</taxon>
        <taxon>Nocardiaceae</taxon>
        <taxon>Rhodococcoides</taxon>
    </lineage>
</organism>
<evidence type="ECO:0000256" key="2">
    <source>
        <dbReference type="SAM" id="Phobius"/>
    </source>
</evidence>
<keyword evidence="2" id="KW-0812">Transmembrane</keyword>
<dbReference type="RefSeq" id="WP_068429878.1">
    <property type="nucleotide sequence ID" value="NZ_LVHI01000032.1"/>
</dbReference>
<evidence type="ECO:0000256" key="3">
    <source>
        <dbReference type="SAM" id="SignalP"/>
    </source>
</evidence>
<reference evidence="5 6" key="1">
    <citation type="submission" date="2016-03" db="EMBL/GenBank/DDBJ databases">
        <title>Genome sequence of Rhodococcus kyotonensis KB10.</title>
        <authorList>
            <person name="Jeong H."/>
            <person name="Hong C.E."/>
            <person name="Jo S.H."/>
            <person name="Park J.M."/>
        </authorList>
    </citation>
    <scope>NUCLEOTIDE SEQUENCE [LARGE SCALE GENOMIC DNA]</scope>
    <source>
        <strain evidence="5 6">KB10</strain>
    </source>
</reference>
<comment type="caution">
    <text evidence="5">The sequence shown here is derived from an EMBL/GenBank/DDBJ whole genome shotgun (WGS) entry which is preliminary data.</text>
</comment>
<sequence length="221" mass="22303">MNSFIRRASIVAGATSVALVVGAGAASAHVSVVAPGAEQGGYTVLTFRVPTESDTAATTSLRVELPDLNSARTQPIPGWTATVDKNGDGLATAVTWTAQPGSEVGPGQFQQFLLSAGPLPEEDTVSFPAVQTYDDGQVVEWTEETTGSEEPEHPAPMLSLAAASGSEHGGHGAATTSETSTEASSTSSSDNTARWIAGVALVLGALGAALGLGAAIRGRRS</sequence>
<feature type="chain" id="PRO_5038719008" evidence="3">
    <location>
        <begin position="24"/>
        <end position="221"/>
    </location>
</feature>
<evidence type="ECO:0000313" key="5">
    <source>
        <dbReference type="EMBL" id="OAK51946.1"/>
    </source>
</evidence>
<feature type="compositionally biased region" description="Low complexity" evidence="1">
    <location>
        <begin position="173"/>
        <end position="189"/>
    </location>
</feature>
<dbReference type="CDD" id="cd08545">
    <property type="entry name" value="YcnI_like"/>
    <property type="match status" value="1"/>
</dbReference>
<dbReference type="AlphaFoldDB" id="A0A177Y8U5"/>
<dbReference type="Gene3D" id="2.60.40.2230">
    <property type="entry name" value="Uncharacterised protein YcnI-like PF07987, DUF1775"/>
    <property type="match status" value="1"/>
</dbReference>
<proteinExistence type="predicted"/>
<dbReference type="EMBL" id="LVHI01000032">
    <property type="protein sequence ID" value="OAK51946.1"/>
    <property type="molecule type" value="Genomic_DNA"/>
</dbReference>
<feature type="signal peptide" evidence="3">
    <location>
        <begin position="1"/>
        <end position="23"/>
    </location>
</feature>
<evidence type="ECO:0000256" key="1">
    <source>
        <dbReference type="SAM" id="MobiDB-lite"/>
    </source>
</evidence>
<keyword evidence="2" id="KW-0472">Membrane</keyword>
<dbReference type="Proteomes" id="UP000077519">
    <property type="component" value="Unassembled WGS sequence"/>
</dbReference>
<accession>A0A177Y8U5</accession>
<keyword evidence="6" id="KW-1185">Reference proteome</keyword>
<feature type="region of interest" description="Disordered" evidence="1">
    <location>
        <begin position="162"/>
        <end position="190"/>
    </location>
</feature>
<name>A0A177Y8U5_9NOCA</name>